<feature type="compositionally biased region" description="Low complexity" evidence="1">
    <location>
        <begin position="30"/>
        <end position="48"/>
    </location>
</feature>
<dbReference type="EMBL" id="JDRX01000015">
    <property type="protein sequence ID" value="KGN01987.1"/>
    <property type="molecule type" value="Genomic_DNA"/>
</dbReference>
<evidence type="ECO:0000259" key="3">
    <source>
        <dbReference type="SMART" id="SM00849"/>
    </source>
</evidence>
<dbReference type="CDD" id="cd07731">
    <property type="entry name" value="ComA-like_MBL-fold"/>
    <property type="match status" value="1"/>
</dbReference>
<dbReference type="PANTHER" id="PTHR30619:SF7">
    <property type="entry name" value="BETA-LACTAMASE DOMAIN PROTEIN"/>
    <property type="match status" value="1"/>
</dbReference>
<gene>
    <name evidence="4" type="ORF">Z969_07265</name>
</gene>
<feature type="region of interest" description="Disordered" evidence="1">
    <location>
        <begin position="30"/>
        <end position="57"/>
    </location>
</feature>
<accession>A0AA88ZPT1</accession>
<dbReference type="RefSeq" id="WP_039249947.1">
    <property type="nucleotide sequence ID" value="NZ_JDRX01000015.1"/>
</dbReference>
<dbReference type="InterPro" id="IPR052159">
    <property type="entry name" value="Competence_DNA_uptake"/>
</dbReference>
<feature type="region of interest" description="Disordered" evidence="1">
    <location>
        <begin position="342"/>
        <end position="365"/>
    </location>
</feature>
<dbReference type="SMART" id="SM00849">
    <property type="entry name" value="Lactamase_B"/>
    <property type="match status" value="1"/>
</dbReference>
<comment type="caution">
    <text evidence="4">The sequence shown here is derived from an EMBL/GenBank/DDBJ whole genome shotgun (WGS) entry which is preliminary data.</text>
</comment>
<name>A0AA88ZPT1_CLONO</name>
<sequence length="438" mass="47412">MKKFNKGLFLGIIISIMMIFTACSDGSTTRNNTATSKSSKNSSSVSLKKSADESASVNPKDIKGDLKVHFINVGQADSILITEKDHSMLIDAGNNADGTMVVDYLKKMGIKKLDYVVGTHPHEDHIGGLDNVINAFNIGKIYMPSKINNTKTYKDVITAIKNKGMKIILPKPGDTFKLGDASCTIVAPKANKDYESVNDYSVVIKLTYGKTSFLFTGDAEALSESEILQGGYDIKADVLKVGHHGSRTSSTDAFLDKVSPKYAVISCEKGNDYGHPHKATMDKLKSRNIPVYRTDEAGTIVATSNGKEIGFNVKSGSYNYSDNNKGKSASSETPVPVIQKSANNNSTNNVANNNKGTTYKKDNNTGKTTVAKKTVNNTAKKTVVKQVSGQGKIKGNINSKGEKIYHVPGGAFYNRTNPEAWFNTEAEAQAAGYRRSKR</sequence>
<keyword evidence="2" id="KW-0732">Signal</keyword>
<evidence type="ECO:0000313" key="4">
    <source>
        <dbReference type="EMBL" id="KGN01987.1"/>
    </source>
</evidence>
<dbReference type="InterPro" id="IPR036866">
    <property type="entry name" value="RibonucZ/Hydroxyglut_hydro"/>
</dbReference>
<reference evidence="4 5" key="1">
    <citation type="submission" date="2014-01" db="EMBL/GenBank/DDBJ databases">
        <title>Plasmidome dynamics in the species complex Clostridium novyi sensu lato converts strains of independent lineages into distinctly different pathogens.</title>
        <authorList>
            <person name="Skarin H."/>
            <person name="Segerman B."/>
        </authorList>
    </citation>
    <scope>NUCLEOTIDE SEQUENCE [LARGE SCALE GENOMIC DNA]</scope>
    <source>
        <strain evidence="4 5">4570</strain>
    </source>
</reference>
<dbReference type="Pfam" id="PF00753">
    <property type="entry name" value="Lactamase_B"/>
    <property type="match status" value="1"/>
</dbReference>
<feature type="compositionally biased region" description="Low complexity" evidence="1">
    <location>
        <begin position="342"/>
        <end position="354"/>
    </location>
</feature>
<evidence type="ECO:0000256" key="2">
    <source>
        <dbReference type="SAM" id="SignalP"/>
    </source>
</evidence>
<proteinExistence type="predicted"/>
<dbReference type="PANTHER" id="PTHR30619">
    <property type="entry name" value="DNA INTERNALIZATION/COMPETENCE PROTEIN COMEC/REC2"/>
    <property type="match status" value="1"/>
</dbReference>
<dbReference type="InterPro" id="IPR001279">
    <property type="entry name" value="Metallo-B-lactamas"/>
</dbReference>
<dbReference type="SUPFAM" id="SSF56281">
    <property type="entry name" value="Metallo-hydrolase/oxidoreductase"/>
    <property type="match status" value="1"/>
</dbReference>
<organism evidence="4 5">
    <name type="scientific">Clostridium novyi A str. 4570</name>
    <dbReference type="NCBI Taxonomy" id="1444290"/>
    <lineage>
        <taxon>Bacteria</taxon>
        <taxon>Bacillati</taxon>
        <taxon>Bacillota</taxon>
        <taxon>Clostridia</taxon>
        <taxon>Eubacteriales</taxon>
        <taxon>Clostridiaceae</taxon>
        <taxon>Clostridium</taxon>
    </lineage>
</organism>
<evidence type="ECO:0000256" key="1">
    <source>
        <dbReference type="SAM" id="MobiDB-lite"/>
    </source>
</evidence>
<feature type="chain" id="PRO_5041645698" evidence="2">
    <location>
        <begin position="23"/>
        <end position="438"/>
    </location>
</feature>
<dbReference type="Gene3D" id="3.60.15.10">
    <property type="entry name" value="Ribonuclease Z/Hydroxyacylglutathione hydrolase-like"/>
    <property type="match status" value="1"/>
</dbReference>
<dbReference type="AlphaFoldDB" id="A0AA88ZPT1"/>
<feature type="signal peptide" evidence="2">
    <location>
        <begin position="1"/>
        <end position="22"/>
    </location>
</feature>
<evidence type="ECO:0000313" key="5">
    <source>
        <dbReference type="Proteomes" id="UP000030016"/>
    </source>
</evidence>
<protein>
    <submittedName>
        <fullName evidence="4">Metallo-beta-lactamase</fullName>
    </submittedName>
</protein>
<dbReference type="PROSITE" id="PS51257">
    <property type="entry name" value="PROKAR_LIPOPROTEIN"/>
    <property type="match status" value="1"/>
</dbReference>
<feature type="domain" description="Metallo-beta-lactamase" evidence="3">
    <location>
        <begin position="75"/>
        <end position="269"/>
    </location>
</feature>
<dbReference type="Proteomes" id="UP000030016">
    <property type="component" value="Unassembled WGS sequence"/>
</dbReference>
<dbReference type="InterPro" id="IPR035681">
    <property type="entry name" value="ComA-like_MBL"/>
</dbReference>